<dbReference type="RefSeq" id="WP_057873318.1">
    <property type="nucleotide sequence ID" value="NZ_AYYI01000016.1"/>
</dbReference>
<dbReference type="Proteomes" id="UP000051638">
    <property type="component" value="Unassembled WGS sequence"/>
</dbReference>
<organism evidence="2 3">
    <name type="scientific">Loigolactobacillus rennini DSM 20253</name>
    <dbReference type="NCBI Taxonomy" id="1423796"/>
    <lineage>
        <taxon>Bacteria</taxon>
        <taxon>Bacillati</taxon>
        <taxon>Bacillota</taxon>
        <taxon>Bacilli</taxon>
        <taxon>Lactobacillales</taxon>
        <taxon>Lactobacillaceae</taxon>
        <taxon>Loigolactobacillus</taxon>
    </lineage>
</organism>
<reference evidence="2 3" key="1">
    <citation type="journal article" date="2015" name="Genome Announc.">
        <title>Expanding the biotechnology potential of lactobacilli through comparative genomics of 213 strains and associated genera.</title>
        <authorList>
            <person name="Sun Z."/>
            <person name="Harris H.M."/>
            <person name="McCann A."/>
            <person name="Guo C."/>
            <person name="Argimon S."/>
            <person name="Zhang W."/>
            <person name="Yang X."/>
            <person name="Jeffery I.B."/>
            <person name="Cooney J.C."/>
            <person name="Kagawa T.F."/>
            <person name="Liu W."/>
            <person name="Song Y."/>
            <person name="Salvetti E."/>
            <person name="Wrobel A."/>
            <person name="Rasinkangas P."/>
            <person name="Parkhill J."/>
            <person name="Rea M.C."/>
            <person name="O'Sullivan O."/>
            <person name="Ritari J."/>
            <person name="Douillard F.P."/>
            <person name="Paul Ross R."/>
            <person name="Yang R."/>
            <person name="Briner A.E."/>
            <person name="Felis G.E."/>
            <person name="de Vos W.M."/>
            <person name="Barrangou R."/>
            <person name="Klaenhammer T.R."/>
            <person name="Caufield P.W."/>
            <person name="Cui Y."/>
            <person name="Zhang H."/>
            <person name="O'Toole P.W."/>
        </authorList>
    </citation>
    <scope>NUCLEOTIDE SEQUENCE [LARGE SCALE GENOMIC DNA]</scope>
    <source>
        <strain evidence="2 3">DSM 20253</strain>
    </source>
</reference>
<dbReference type="PATRIC" id="fig|1423796.3.peg.458"/>
<protein>
    <recommendedName>
        <fullName evidence="4">Zinc-ribbon domain-containing protein</fullName>
    </recommendedName>
</protein>
<evidence type="ECO:0000313" key="3">
    <source>
        <dbReference type="Proteomes" id="UP000051638"/>
    </source>
</evidence>
<feature type="compositionally biased region" description="Polar residues" evidence="1">
    <location>
        <begin position="194"/>
        <end position="224"/>
    </location>
</feature>
<evidence type="ECO:0008006" key="4">
    <source>
        <dbReference type="Google" id="ProtNLM"/>
    </source>
</evidence>
<feature type="compositionally biased region" description="Basic and acidic residues" evidence="1">
    <location>
        <begin position="324"/>
        <end position="334"/>
    </location>
</feature>
<dbReference type="AlphaFoldDB" id="A0A0R2D7H4"/>
<evidence type="ECO:0000256" key="1">
    <source>
        <dbReference type="SAM" id="MobiDB-lite"/>
    </source>
</evidence>
<proteinExistence type="predicted"/>
<feature type="region of interest" description="Disordered" evidence="1">
    <location>
        <begin position="193"/>
        <end position="224"/>
    </location>
</feature>
<comment type="caution">
    <text evidence="2">The sequence shown here is derived from an EMBL/GenBank/DDBJ whole genome shotgun (WGS) entry which is preliminary data.</text>
</comment>
<dbReference type="EMBL" id="AYYI01000016">
    <property type="protein sequence ID" value="KRM99330.1"/>
    <property type="molecule type" value="Genomic_DNA"/>
</dbReference>
<feature type="region of interest" description="Disordered" evidence="1">
    <location>
        <begin position="141"/>
        <end position="161"/>
    </location>
</feature>
<feature type="region of interest" description="Disordered" evidence="1">
    <location>
        <begin position="315"/>
        <end position="334"/>
    </location>
</feature>
<name>A0A0R2D7H4_9LACO</name>
<accession>A0A0R2D7H4</accession>
<dbReference type="OrthoDB" id="2297196at2"/>
<evidence type="ECO:0000313" key="2">
    <source>
        <dbReference type="EMBL" id="KRM99330.1"/>
    </source>
</evidence>
<gene>
    <name evidence="2" type="ORF">FC24_GL000447</name>
</gene>
<dbReference type="STRING" id="1423796.FC24_GL000447"/>
<keyword evidence="3" id="KW-1185">Reference proteome</keyword>
<sequence>MKKIAKKMWAMDFGSLGVGEFICPKCGRPITLTDQVCAHCGYDLVAYRKAHHIKQPPLSANDSAAAPSRATGNNFGTIDFGDDSLASANIPRQLTAVDVVESDATPKQAHSTVAHSNINQALPPQSTAASFEAAAISDTAHQAATRDFQPASAKAPKNSAQAVQVAQAPSEETDTFDSAAAAQLTSADAEFDTTAAQSLHSSSAQVTKSATGSTQMQQSETAQGTTSAADALDVTSLAQLVAQVQSDQATVKQLLAKMQTDQAALHQFADQVSAANSTANQQTAQSLAALTAHATHKAQRKNWFVRLWRRLFRPHQRRLPAPKQDQHKTNKENG</sequence>